<name>A0A3P6QR67_CYLGO</name>
<keyword evidence="7" id="KW-1185">Reference proteome</keyword>
<dbReference type="PANTHER" id="PTHR21700">
    <property type="entry name" value="TRANSTHYRETIN-LIKE FAMILY PROTEIN-RELATED"/>
    <property type="match status" value="1"/>
</dbReference>
<proteinExistence type="inferred from homology"/>
<keyword evidence="4 5" id="KW-0732">Signal</keyword>
<dbReference type="Pfam" id="PF01060">
    <property type="entry name" value="TTR-52"/>
    <property type="match status" value="1"/>
</dbReference>
<evidence type="ECO:0008006" key="8">
    <source>
        <dbReference type="Google" id="ProtNLM"/>
    </source>
</evidence>
<gene>
    <name evidence="6" type="ORF">CGOC_LOCUS2517</name>
</gene>
<organism evidence="6 7">
    <name type="scientific">Cylicostephanus goldi</name>
    <name type="common">Nematode worm</name>
    <dbReference type="NCBI Taxonomy" id="71465"/>
    <lineage>
        <taxon>Eukaryota</taxon>
        <taxon>Metazoa</taxon>
        <taxon>Ecdysozoa</taxon>
        <taxon>Nematoda</taxon>
        <taxon>Chromadorea</taxon>
        <taxon>Rhabditida</taxon>
        <taxon>Rhabditina</taxon>
        <taxon>Rhabditomorpha</taxon>
        <taxon>Strongyloidea</taxon>
        <taxon>Strongylidae</taxon>
        <taxon>Cylicostephanus</taxon>
    </lineage>
</organism>
<evidence type="ECO:0000256" key="5">
    <source>
        <dbReference type="SAM" id="SignalP"/>
    </source>
</evidence>
<evidence type="ECO:0000313" key="6">
    <source>
        <dbReference type="EMBL" id="VDK52892.1"/>
    </source>
</evidence>
<evidence type="ECO:0000256" key="2">
    <source>
        <dbReference type="ARBA" id="ARBA00010112"/>
    </source>
</evidence>
<protein>
    <recommendedName>
        <fullName evidence="8">Transthyretin/hydroxyisourate hydrolase domain-containing protein</fullName>
    </recommendedName>
</protein>
<keyword evidence="3" id="KW-0964">Secreted</keyword>
<feature type="chain" id="PRO_5018174762" description="Transthyretin/hydroxyisourate hydrolase domain-containing protein" evidence="5">
    <location>
        <begin position="17"/>
        <end position="115"/>
    </location>
</feature>
<dbReference type="InterPro" id="IPR038479">
    <property type="entry name" value="Transthyretin-like_sf"/>
</dbReference>
<evidence type="ECO:0000313" key="7">
    <source>
        <dbReference type="Proteomes" id="UP000271889"/>
    </source>
</evidence>
<evidence type="ECO:0000256" key="1">
    <source>
        <dbReference type="ARBA" id="ARBA00004613"/>
    </source>
</evidence>
<dbReference type="Gene3D" id="2.60.40.3330">
    <property type="match status" value="1"/>
</dbReference>
<accession>A0A3P6QR67</accession>
<reference evidence="6 7" key="1">
    <citation type="submission" date="2018-11" db="EMBL/GenBank/DDBJ databases">
        <authorList>
            <consortium name="Pathogen Informatics"/>
        </authorList>
    </citation>
    <scope>NUCLEOTIDE SEQUENCE [LARGE SCALE GENOMIC DNA]</scope>
</reference>
<evidence type="ECO:0000256" key="4">
    <source>
        <dbReference type="ARBA" id="ARBA00022729"/>
    </source>
</evidence>
<dbReference type="EMBL" id="UYRV01005683">
    <property type="protein sequence ID" value="VDK52892.1"/>
    <property type="molecule type" value="Genomic_DNA"/>
</dbReference>
<feature type="signal peptide" evidence="5">
    <location>
        <begin position="1"/>
        <end position="16"/>
    </location>
</feature>
<comment type="subcellular location">
    <subcellularLocation>
        <location evidence="1">Secreted</location>
    </subcellularLocation>
</comment>
<evidence type="ECO:0000256" key="3">
    <source>
        <dbReference type="ARBA" id="ARBA00022525"/>
    </source>
</evidence>
<dbReference type="InterPro" id="IPR001534">
    <property type="entry name" value="Transthyretin-like"/>
</dbReference>
<comment type="similarity">
    <text evidence="2">Belongs to the nematode transthyretin-like family.</text>
</comment>
<dbReference type="AlphaFoldDB" id="A0A3P6QR67"/>
<dbReference type="OrthoDB" id="5773467at2759"/>
<dbReference type="Proteomes" id="UP000271889">
    <property type="component" value="Unassembled WGS sequence"/>
</dbReference>
<sequence length="115" mass="13230">MSYSILLAALIVSVSADYITISGTFHCDRNPNAAVYIELIEKEKLSEDVLNWKLVSANEKFEIVGYDDEFFGIHPCLKIRNNCNEEQVEQVYDFGRRNGEVVVHMGDIELQHEYQ</sequence>
<dbReference type="GO" id="GO:0009986">
    <property type="term" value="C:cell surface"/>
    <property type="evidence" value="ECO:0007669"/>
    <property type="project" value="InterPro"/>
</dbReference>
<dbReference type="GO" id="GO:0005576">
    <property type="term" value="C:extracellular region"/>
    <property type="evidence" value="ECO:0007669"/>
    <property type="project" value="UniProtKB-SubCell"/>
</dbReference>